<dbReference type="InterPro" id="IPR030676">
    <property type="entry name" value="CitT-rel"/>
</dbReference>
<feature type="transmembrane region" description="Helical" evidence="6">
    <location>
        <begin position="233"/>
        <end position="252"/>
    </location>
</feature>
<feature type="transmembrane region" description="Helical" evidence="6">
    <location>
        <begin position="27"/>
        <end position="45"/>
    </location>
</feature>
<dbReference type="HOGENOM" id="CLU_005170_0_0_7"/>
<comment type="subcellular location">
    <subcellularLocation>
        <location evidence="1">Membrane</location>
        <topology evidence="1">Multi-pass membrane protein</topology>
    </subcellularLocation>
</comment>
<feature type="transmembrane region" description="Helical" evidence="6">
    <location>
        <begin position="162"/>
        <end position="178"/>
    </location>
</feature>
<feature type="transmembrane region" description="Helical" evidence="6">
    <location>
        <begin position="393"/>
        <end position="412"/>
    </location>
</feature>
<name>A0A0B5FQ73_9BACT</name>
<evidence type="ECO:0000256" key="5">
    <source>
        <dbReference type="ARBA" id="ARBA00023136"/>
    </source>
</evidence>
<dbReference type="AlphaFoldDB" id="A0A0B5FQ73"/>
<dbReference type="Pfam" id="PF00939">
    <property type="entry name" value="Na_sulph_symp"/>
    <property type="match status" value="1"/>
</dbReference>
<feature type="transmembrane region" description="Helical" evidence="6">
    <location>
        <begin position="363"/>
        <end position="386"/>
    </location>
</feature>
<reference evidence="7 8" key="1">
    <citation type="journal article" date="2015" name="Genome Announc.">
        <title>Genomes of Geoalkalibacter ferrihydriticus Z-0531T and Geoalkalibacter subterraneus Red1T, Two Haloalkaliphilic Metal-Reducing Deltaproteobacteria.</title>
        <authorList>
            <person name="Badalamenti J.P."/>
            <person name="Krajmalnik-Brown R."/>
            <person name="Torres C.I."/>
            <person name="Bond D.R."/>
        </authorList>
    </citation>
    <scope>NUCLEOTIDE SEQUENCE [LARGE SCALE GENOMIC DNA]</scope>
    <source>
        <strain evidence="7 8">Red1</strain>
    </source>
</reference>
<feature type="transmembrane region" description="Helical" evidence="6">
    <location>
        <begin position="307"/>
        <end position="325"/>
    </location>
</feature>
<dbReference type="InterPro" id="IPR001898">
    <property type="entry name" value="SLC13A/DASS"/>
</dbReference>
<keyword evidence="5 6" id="KW-0472">Membrane</keyword>
<evidence type="ECO:0000313" key="7">
    <source>
        <dbReference type="EMBL" id="AJF06235.1"/>
    </source>
</evidence>
<dbReference type="PIRSF" id="PIRSF002457">
    <property type="entry name" value="DASS"/>
    <property type="match status" value="1"/>
</dbReference>
<evidence type="ECO:0000256" key="1">
    <source>
        <dbReference type="ARBA" id="ARBA00004141"/>
    </source>
</evidence>
<protein>
    <submittedName>
        <fullName evidence="7">Anion transporter</fullName>
    </submittedName>
</protein>
<evidence type="ECO:0000256" key="2">
    <source>
        <dbReference type="ARBA" id="ARBA00007349"/>
    </source>
</evidence>
<feature type="transmembrane region" description="Helical" evidence="6">
    <location>
        <begin position="139"/>
        <end position="156"/>
    </location>
</feature>
<dbReference type="PANTHER" id="PTHR10283:SF82">
    <property type="entry name" value="SOLUTE CARRIER FAMILY 13 MEMBER 2"/>
    <property type="match status" value="1"/>
</dbReference>
<proteinExistence type="inferred from homology"/>
<dbReference type="STRING" id="483547.GSUB_06260"/>
<dbReference type="GO" id="GO:0005886">
    <property type="term" value="C:plasma membrane"/>
    <property type="evidence" value="ECO:0007669"/>
    <property type="project" value="TreeGrafter"/>
</dbReference>
<gene>
    <name evidence="7" type="ORF">GSUB_06260</name>
</gene>
<dbReference type="RefSeq" id="WP_040199785.1">
    <property type="nucleotide sequence ID" value="NZ_CP010311.1"/>
</dbReference>
<evidence type="ECO:0000313" key="8">
    <source>
        <dbReference type="Proteomes" id="UP000035036"/>
    </source>
</evidence>
<keyword evidence="8" id="KW-1185">Reference proteome</keyword>
<organism evidence="7 8">
    <name type="scientific">Geoalkalibacter subterraneus</name>
    <dbReference type="NCBI Taxonomy" id="483547"/>
    <lineage>
        <taxon>Bacteria</taxon>
        <taxon>Pseudomonadati</taxon>
        <taxon>Thermodesulfobacteriota</taxon>
        <taxon>Desulfuromonadia</taxon>
        <taxon>Desulfuromonadales</taxon>
        <taxon>Geoalkalibacteraceae</taxon>
        <taxon>Geoalkalibacter</taxon>
    </lineage>
</organism>
<keyword evidence="4 6" id="KW-1133">Transmembrane helix</keyword>
<sequence>MDPSQFENPLKIDRRPMWAILFDRTRRYQVILILAALAVLFFSLEPPKELSPQGHRALVLFAACTFLWVSGLLPLAVTSLLAMAAVPLFGILERRETYALFGNEAVFFILSAFILAAAMSSSGLSARLARAMLARFGKTPGRLSLTVFVFSALLSFAMSEHAVAAMMFAMVAEIVRSLGLEPGRSSYAKLLFMSIAWGCVIGGIATFLGGARAPLAVGMLREATDKDFTFMEWTAAALPIVFPLMLMGYLLLRRLFPIDIDSVEKGQHYLKQRRLDMGRMNHREVIVAVVMTATIGCWIFLGHTLGLANIAIVAVAVLFAFRVVTWKKIEEYVNWGVILMYGGAITLAASLDRSGAAGYLADLGLSGLTGSPLLILAMIALLSLFLTECISNAAVIAMLMPIAISLEASMGLDPRLMTLVIALPSGLAFCLPMGTPANAIIFASGYLKMREMVLPGLMIQSLAIILFLATVRFVWPLLGYTLP</sequence>
<dbReference type="KEGG" id="gsb:GSUB_06260"/>
<dbReference type="GO" id="GO:0008514">
    <property type="term" value="F:organic anion transmembrane transporter activity"/>
    <property type="evidence" value="ECO:0007669"/>
    <property type="project" value="UniProtKB-ARBA"/>
</dbReference>
<feature type="transmembrane region" description="Helical" evidence="6">
    <location>
        <begin position="190"/>
        <end position="213"/>
    </location>
</feature>
<dbReference type="NCBIfam" id="TIGR00785">
    <property type="entry name" value="dass"/>
    <property type="match status" value="1"/>
</dbReference>
<feature type="transmembrane region" description="Helical" evidence="6">
    <location>
        <begin position="283"/>
        <end position="301"/>
    </location>
</feature>
<dbReference type="EMBL" id="CP010311">
    <property type="protein sequence ID" value="AJF06235.1"/>
    <property type="molecule type" value="Genomic_DNA"/>
</dbReference>
<feature type="transmembrane region" description="Helical" evidence="6">
    <location>
        <begin position="57"/>
        <end position="86"/>
    </location>
</feature>
<dbReference type="GO" id="GO:1905039">
    <property type="term" value="P:carboxylic acid transmembrane transport"/>
    <property type="evidence" value="ECO:0007669"/>
    <property type="project" value="UniProtKB-ARBA"/>
</dbReference>
<accession>A0A0B5FQ73</accession>
<evidence type="ECO:0000256" key="4">
    <source>
        <dbReference type="ARBA" id="ARBA00022989"/>
    </source>
</evidence>
<comment type="similarity">
    <text evidence="2">Belongs to the SLC13A/DASS transporter (TC 2.A.47) family. DIT1 subfamily.</text>
</comment>
<dbReference type="Proteomes" id="UP000035036">
    <property type="component" value="Chromosome"/>
</dbReference>
<feature type="transmembrane region" description="Helical" evidence="6">
    <location>
        <begin position="98"/>
        <end position="118"/>
    </location>
</feature>
<evidence type="ECO:0000256" key="6">
    <source>
        <dbReference type="SAM" id="Phobius"/>
    </source>
</evidence>
<evidence type="ECO:0000256" key="3">
    <source>
        <dbReference type="ARBA" id="ARBA00022692"/>
    </source>
</evidence>
<feature type="transmembrane region" description="Helical" evidence="6">
    <location>
        <begin position="418"/>
        <end position="441"/>
    </location>
</feature>
<dbReference type="PANTHER" id="PTHR10283">
    <property type="entry name" value="SOLUTE CARRIER FAMILY 13 MEMBER"/>
    <property type="match status" value="1"/>
</dbReference>
<feature type="transmembrane region" description="Helical" evidence="6">
    <location>
        <begin position="332"/>
        <end position="351"/>
    </location>
</feature>
<keyword evidence="3 6" id="KW-0812">Transmembrane</keyword>
<feature type="transmembrane region" description="Helical" evidence="6">
    <location>
        <begin position="453"/>
        <end position="475"/>
    </location>
</feature>
<dbReference type="OrthoDB" id="9766267at2"/>